<evidence type="ECO:0000256" key="11">
    <source>
        <dbReference type="ARBA" id="ARBA00023204"/>
    </source>
</evidence>
<dbReference type="InterPro" id="IPR012340">
    <property type="entry name" value="NA-bd_OB-fold"/>
</dbReference>
<dbReference type="InterPro" id="IPR013839">
    <property type="entry name" value="DNAligase_adenylation"/>
</dbReference>
<evidence type="ECO:0000256" key="13">
    <source>
        <dbReference type="ARBA" id="ARBA00060881"/>
    </source>
</evidence>
<comment type="similarity">
    <text evidence="13 14">Belongs to the NAD-dependent DNA ligase family. LigA subfamily.</text>
</comment>
<dbReference type="InterPro" id="IPR004150">
    <property type="entry name" value="NAD_DNA_ligase_OB"/>
</dbReference>
<evidence type="ECO:0000256" key="6">
    <source>
        <dbReference type="ARBA" id="ARBA00022723"/>
    </source>
</evidence>
<feature type="binding site" evidence="14">
    <location>
        <begin position="82"/>
        <end position="83"/>
    </location>
    <ligand>
        <name>NAD(+)</name>
        <dbReference type="ChEBI" id="CHEBI:57540"/>
    </ligand>
</feature>
<keyword evidence="4 14" id="KW-0436">Ligase</keyword>
<dbReference type="EMBL" id="MFMS01000004">
    <property type="protein sequence ID" value="OGG85857.1"/>
    <property type="molecule type" value="Genomic_DNA"/>
</dbReference>
<feature type="binding site" evidence="14">
    <location>
        <position position="175"/>
    </location>
    <ligand>
        <name>NAD(+)</name>
        <dbReference type="ChEBI" id="CHEBI:57540"/>
    </ligand>
</feature>
<evidence type="ECO:0000256" key="9">
    <source>
        <dbReference type="ARBA" id="ARBA00022842"/>
    </source>
</evidence>
<dbReference type="GO" id="GO:0006281">
    <property type="term" value="P:DNA repair"/>
    <property type="evidence" value="ECO:0007669"/>
    <property type="project" value="UniProtKB-KW"/>
</dbReference>
<dbReference type="Gene3D" id="1.10.287.610">
    <property type="entry name" value="Helix hairpin bin"/>
    <property type="match status" value="1"/>
</dbReference>
<evidence type="ECO:0000313" key="17">
    <source>
        <dbReference type="Proteomes" id="UP000177395"/>
    </source>
</evidence>
<name>A0A1F6FJ29_9BACT</name>
<feature type="active site" description="N6-AMP-lysine intermediate" evidence="14">
    <location>
        <position position="120"/>
    </location>
</feature>
<sequence>MKKAGQSKAERIEKLRDLVLYHQSLYHEKDAPEISDEAYDSLVRELRSLEGVDEEGQSVANSIGGRPSEAFSKVVHQVRQWSLNNVFNAAELLDWEDSLKRRLATEGLSSAVLQYDVGHKLDGLKVVLTYENGRLVRAATRGDGEIGEDVTHTARTIDDVPDILSEPVSLVVVGEVWLSEKEFKRINEERELEGLPLFANPRNAAAGSLRQLDPAVTARRKLSLIVYDLDLIDTNKTKVKTPATQGEEIALLRDLGFPIGQHTVLCTEINGVIDYYNEWKEKRGALAYGVDGVVVKINDIDLQRRLGYTAKAPRFAVAFKFPAEQATTIVEDIVLQIGRTGVVTPVAHLRPTLIAGSVVSRATLHNEDQIKRLDVRIGDTVVLQKAGDVIPEIVSVVKELRSSSAKTYHFPKKVDGCGGDGSIERVPGEAAWRCVVLDSDFIHRRRLYHFVGKTALNLDGVGPRIIDDLLDEGLIKEPHDLFTLKVGDLIGLPGFKDKAAENVINAIEAAKEVELPRLLVALSIPNVGEETARLIAEYCGSIEGVMNAKVEELAAIHGIGNVVALSVAQYMGDRQNQMKLHELLPFLNISQVKKVAKQTALSDKTIVFTGSLTSLSRDEAKSMARKSGAHVTESVSRKTDFVVAGNDSGSKAEKASELGVTILSEAEFLKMIA</sequence>
<dbReference type="NCBIfam" id="NF005932">
    <property type="entry name" value="PRK07956.1"/>
    <property type="match status" value="1"/>
</dbReference>
<dbReference type="Pfam" id="PF14520">
    <property type="entry name" value="HHH_5"/>
    <property type="match status" value="1"/>
</dbReference>
<keyword evidence="5 14" id="KW-0235">DNA replication</keyword>
<dbReference type="Proteomes" id="UP000177395">
    <property type="component" value="Unassembled WGS sequence"/>
</dbReference>
<evidence type="ECO:0000313" key="16">
    <source>
        <dbReference type="EMBL" id="OGG85857.1"/>
    </source>
</evidence>
<protein>
    <recommendedName>
        <fullName evidence="3 14">DNA ligase</fullName>
        <ecNumber evidence="2 14">6.5.1.2</ecNumber>
    </recommendedName>
    <alternativeName>
        <fullName evidence="14">Polydeoxyribonucleotide synthase [NAD(+)]</fullName>
    </alternativeName>
</protein>
<evidence type="ECO:0000256" key="14">
    <source>
        <dbReference type="HAMAP-Rule" id="MF_01588"/>
    </source>
</evidence>
<dbReference type="Pfam" id="PF00533">
    <property type="entry name" value="BRCT"/>
    <property type="match status" value="1"/>
</dbReference>
<dbReference type="NCBIfam" id="TIGR00575">
    <property type="entry name" value="dnlj"/>
    <property type="match status" value="1"/>
</dbReference>
<feature type="binding site" evidence="14">
    <location>
        <position position="296"/>
    </location>
    <ligand>
        <name>NAD(+)</name>
        <dbReference type="ChEBI" id="CHEBI:57540"/>
    </ligand>
</feature>
<dbReference type="Pfam" id="PF03120">
    <property type="entry name" value="OB_DNA_ligase"/>
    <property type="match status" value="1"/>
</dbReference>
<dbReference type="InterPro" id="IPR013840">
    <property type="entry name" value="DNAligase_N"/>
</dbReference>
<evidence type="ECO:0000256" key="4">
    <source>
        <dbReference type="ARBA" id="ARBA00022598"/>
    </source>
</evidence>
<dbReference type="SMART" id="SM00278">
    <property type="entry name" value="HhH1"/>
    <property type="match status" value="4"/>
</dbReference>
<dbReference type="GO" id="GO:0003911">
    <property type="term" value="F:DNA ligase (NAD+) activity"/>
    <property type="evidence" value="ECO:0007669"/>
    <property type="project" value="UniProtKB-UniRule"/>
</dbReference>
<dbReference type="InterPro" id="IPR001679">
    <property type="entry name" value="DNA_ligase"/>
</dbReference>
<evidence type="ECO:0000256" key="8">
    <source>
        <dbReference type="ARBA" id="ARBA00022833"/>
    </source>
</evidence>
<dbReference type="PIRSF" id="PIRSF001604">
    <property type="entry name" value="LigA"/>
    <property type="match status" value="1"/>
</dbReference>
<dbReference type="PROSITE" id="PS50172">
    <property type="entry name" value="BRCT"/>
    <property type="match status" value="1"/>
</dbReference>
<gene>
    <name evidence="14" type="primary">ligA</name>
    <name evidence="16" type="ORF">A2392_00375</name>
</gene>
<dbReference type="Gene3D" id="2.40.50.140">
    <property type="entry name" value="Nucleic acid-binding proteins"/>
    <property type="match status" value="1"/>
</dbReference>
<dbReference type="Pfam" id="PF01653">
    <property type="entry name" value="DNA_ligase_aden"/>
    <property type="match status" value="1"/>
</dbReference>
<dbReference type="HAMAP" id="MF_01588">
    <property type="entry name" value="DNA_ligase_A"/>
    <property type="match status" value="1"/>
</dbReference>
<dbReference type="EC" id="6.5.1.2" evidence="2 14"/>
<dbReference type="GO" id="GO:0006260">
    <property type="term" value="P:DNA replication"/>
    <property type="evidence" value="ECO:0007669"/>
    <property type="project" value="UniProtKB-KW"/>
</dbReference>
<keyword evidence="11 14" id="KW-0234">DNA repair</keyword>
<comment type="cofactor">
    <cofactor evidence="14">
        <name>Mg(2+)</name>
        <dbReference type="ChEBI" id="CHEBI:18420"/>
    </cofactor>
    <cofactor evidence="14">
        <name>Mn(2+)</name>
        <dbReference type="ChEBI" id="CHEBI:29035"/>
    </cofactor>
</comment>
<accession>A0A1F6FJ29</accession>
<dbReference type="InterPro" id="IPR003583">
    <property type="entry name" value="Hlx-hairpin-Hlx_DNA-bd_motif"/>
</dbReference>
<comment type="caution">
    <text evidence="16">The sequence shown here is derived from an EMBL/GenBank/DDBJ whole genome shotgun (WGS) entry which is preliminary data.</text>
</comment>
<dbReference type="InterPro" id="IPR001357">
    <property type="entry name" value="BRCT_dom"/>
</dbReference>
<dbReference type="SUPFAM" id="SSF50249">
    <property type="entry name" value="Nucleic acid-binding proteins"/>
    <property type="match status" value="1"/>
</dbReference>
<dbReference type="Gene3D" id="3.40.50.10190">
    <property type="entry name" value="BRCT domain"/>
    <property type="match status" value="1"/>
</dbReference>
<feature type="binding site" evidence="14">
    <location>
        <position position="141"/>
    </location>
    <ligand>
        <name>NAD(+)</name>
        <dbReference type="ChEBI" id="CHEBI:57540"/>
    </ligand>
</feature>
<evidence type="ECO:0000256" key="5">
    <source>
        <dbReference type="ARBA" id="ARBA00022705"/>
    </source>
</evidence>
<evidence type="ECO:0000256" key="10">
    <source>
        <dbReference type="ARBA" id="ARBA00023027"/>
    </source>
</evidence>
<dbReference type="STRING" id="1798531.A2392_00375"/>
<reference evidence="16 17" key="1">
    <citation type="journal article" date="2016" name="Nat. Commun.">
        <title>Thousands of microbial genomes shed light on interconnected biogeochemical processes in an aquifer system.</title>
        <authorList>
            <person name="Anantharaman K."/>
            <person name="Brown C.T."/>
            <person name="Hug L.A."/>
            <person name="Sharon I."/>
            <person name="Castelle C.J."/>
            <person name="Probst A.J."/>
            <person name="Thomas B.C."/>
            <person name="Singh A."/>
            <person name="Wilkins M.J."/>
            <person name="Karaoz U."/>
            <person name="Brodie E.L."/>
            <person name="Williams K.H."/>
            <person name="Hubbard S.S."/>
            <person name="Banfield J.F."/>
        </authorList>
    </citation>
    <scope>NUCLEOTIDE SEQUENCE [LARGE SCALE GENOMIC DNA]</scope>
</reference>
<comment type="function">
    <text evidence="1 14">DNA ligase that catalyzes the formation of phosphodiester linkages between 5'-phosphoryl and 3'-hydroxyl groups in double-stranded DNA using NAD as a coenzyme and as the energy source for the reaction. It is essential for DNA replication and repair of damaged DNA.</text>
</comment>
<proteinExistence type="inferred from homology"/>
<keyword evidence="7 14" id="KW-0227">DNA damage</keyword>
<dbReference type="InterPro" id="IPR036420">
    <property type="entry name" value="BRCT_dom_sf"/>
</dbReference>
<dbReference type="SUPFAM" id="SSF47781">
    <property type="entry name" value="RuvA domain 2-like"/>
    <property type="match status" value="1"/>
</dbReference>
<evidence type="ECO:0000256" key="12">
    <source>
        <dbReference type="ARBA" id="ARBA00034005"/>
    </source>
</evidence>
<dbReference type="FunFam" id="2.40.50.140:FF:000012">
    <property type="entry name" value="DNA ligase"/>
    <property type="match status" value="1"/>
</dbReference>
<keyword evidence="10 14" id="KW-0520">NAD</keyword>
<feature type="binding site" evidence="14">
    <location>
        <begin position="36"/>
        <end position="40"/>
    </location>
    <ligand>
        <name>NAD(+)</name>
        <dbReference type="ChEBI" id="CHEBI:57540"/>
    </ligand>
</feature>
<keyword evidence="9 14" id="KW-0460">Magnesium</keyword>
<dbReference type="Gene3D" id="1.10.150.20">
    <property type="entry name" value="5' to 3' exonuclease, C-terminal subdomain"/>
    <property type="match status" value="2"/>
</dbReference>
<comment type="catalytic activity">
    <reaction evidence="12 14">
        <text>NAD(+) + (deoxyribonucleotide)n-3'-hydroxyl + 5'-phospho-(deoxyribonucleotide)m = (deoxyribonucleotide)n+m + AMP + beta-nicotinamide D-nucleotide.</text>
        <dbReference type="EC" id="6.5.1.2"/>
    </reaction>
</comment>
<dbReference type="GO" id="GO:0005829">
    <property type="term" value="C:cytosol"/>
    <property type="evidence" value="ECO:0007669"/>
    <property type="project" value="TreeGrafter"/>
</dbReference>
<dbReference type="PANTHER" id="PTHR23389:SF9">
    <property type="entry name" value="DNA LIGASE"/>
    <property type="match status" value="1"/>
</dbReference>
<dbReference type="Gene3D" id="3.30.470.30">
    <property type="entry name" value="DNA ligase/mRNA capping enzyme"/>
    <property type="match status" value="1"/>
</dbReference>
<feature type="binding site" evidence="14">
    <location>
        <position position="320"/>
    </location>
    <ligand>
        <name>NAD(+)</name>
        <dbReference type="ChEBI" id="CHEBI:57540"/>
    </ligand>
</feature>
<dbReference type="SMART" id="SM00292">
    <property type="entry name" value="BRCT"/>
    <property type="match status" value="1"/>
</dbReference>
<dbReference type="PANTHER" id="PTHR23389">
    <property type="entry name" value="CHROMOSOME TRANSMISSION FIDELITY FACTOR 18"/>
    <property type="match status" value="1"/>
</dbReference>
<dbReference type="SUPFAM" id="SSF52113">
    <property type="entry name" value="BRCT domain"/>
    <property type="match status" value="1"/>
</dbReference>
<feature type="domain" description="BRCT" evidence="15">
    <location>
        <begin position="596"/>
        <end position="673"/>
    </location>
</feature>
<dbReference type="CDD" id="cd00114">
    <property type="entry name" value="LIGANc"/>
    <property type="match status" value="1"/>
</dbReference>
<dbReference type="SMART" id="SM00532">
    <property type="entry name" value="LIGANc"/>
    <property type="match status" value="1"/>
</dbReference>
<keyword evidence="6 14" id="KW-0479">Metal-binding</keyword>
<evidence type="ECO:0000256" key="3">
    <source>
        <dbReference type="ARBA" id="ARBA00013308"/>
    </source>
</evidence>
<evidence type="ECO:0000256" key="2">
    <source>
        <dbReference type="ARBA" id="ARBA00012722"/>
    </source>
</evidence>
<organism evidence="16 17">
    <name type="scientific">Candidatus Kaiserbacteria bacterium RIFOXYB1_FULL_46_14</name>
    <dbReference type="NCBI Taxonomy" id="1798531"/>
    <lineage>
        <taxon>Bacteria</taxon>
        <taxon>Candidatus Kaiseribacteriota</taxon>
    </lineage>
</organism>
<evidence type="ECO:0000256" key="7">
    <source>
        <dbReference type="ARBA" id="ARBA00022763"/>
    </source>
</evidence>
<dbReference type="InterPro" id="IPR041663">
    <property type="entry name" value="DisA/LigA_HHH"/>
</dbReference>
<dbReference type="SUPFAM" id="SSF56091">
    <property type="entry name" value="DNA ligase/mRNA capping enzyme, catalytic domain"/>
    <property type="match status" value="1"/>
</dbReference>
<dbReference type="AlphaFoldDB" id="A0A1F6FJ29"/>
<dbReference type="GO" id="GO:0046872">
    <property type="term" value="F:metal ion binding"/>
    <property type="evidence" value="ECO:0007669"/>
    <property type="project" value="UniProtKB-KW"/>
</dbReference>
<dbReference type="Pfam" id="PF12826">
    <property type="entry name" value="HHH_2"/>
    <property type="match status" value="1"/>
</dbReference>
<dbReference type="GO" id="GO:0003677">
    <property type="term" value="F:DNA binding"/>
    <property type="evidence" value="ECO:0007669"/>
    <property type="project" value="InterPro"/>
</dbReference>
<keyword evidence="8 14" id="KW-0862">Zinc</keyword>
<keyword evidence="14" id="KW-0464">Manganese</keyword>
<evidence type="ECO:0000256" key="1">
    <source>
        <dbReference type="ARBA" id="ARBA00004067"/>
    </source>
</evidence>
<dbReference type="InterPro" id="IPR010994">
    <property type="entry name" value="RuvA_2-like"/>
</dbReference>
<comment type="caution">
    <text evidence="14">Lacks conserved residue(s) required for the propagation of feature annotation.</text>
</comment>
<evidence type="ECO:0000259" key="15">
    <source>
        <dbReference type="PROSITE" id="PS50172"/>
    </source>
</evidence>
<feature type="binding site" evidence="14">
    <location>
        <position position="417"/>
    </location>
    <ligand>
        <name>Zn(2+)</name>
        <dbReference type="ChEBI" id="CHEBI:29105"/>
    </ligand>
</feature>
<dbReference type="CDD" id="cd17748">
    <property type="entry name" value="BRCT_DNA_ligase_like"/>
    <property type="match status" value="1"/>
</dbReference>